<dbReference type="AlphaFoldDB" id="A0A480AHQ9"/>
<protein>
    <submittedName>
        <fullName evidence="7">Membrane protein</fullName>
    </submittedName>
</protein>
<dbReference type="OrthoDB" id="9804184at2"/>
<dbReference type="Proteomes" id="UP000301751">
    <property type="component" value="Unassembled WGS sequence"/>
</dbReference>
<keyword evidence="8" id="KW-1185">Reference proteome</keyword>
<keyword evidence="4 5" id="KW-0472">Membrane</keyword>
<evidence type="ECO:0000256" key="4">
    <source>
        <dbReference type="ARBA" id="ARBA00023136"/>
    </source>
</evidence>
<evidence type="ECO:0000256" key="5">
    <source>
        <dbReference type="SAM" id="Phobius"/>
    </source>
</evidence>
<feature type="transmembrane region" description="Helical" evidence="5">
    <location>
        <begin position="98"/>
        <end position="121"/>
    </location>
</feature>
<name>A0A480AHQ9_9BURK</name>
<dbReference type="EMBL" id="BJCL01000001">
    <property type="protein sequence ID" value="GCL61174.1"/>
    <property type="molecule type" value="Genomic_DNA"/>
</dbReference>
<keyword evidence="3 5" id="KW-1133">Transmembrane helix</keyword>
<evidence type="ECO:0000256" key="1">
    <source>
        <dbReference type="ARBA" id="ARBA00004127"/>
    </source>
</evidence>
<keyword evidence="2 5" id="KW-0812">Transmembrane</keyword>
<comment type="caution">
    <text evidence="7">The sequence shown here is derived from an EMBL/GenBank/DDBJ whole genome shotgun (WGS) entry which is preliminary data.</text>
</comment>
<evidence type="ECO:0000313" key="7">
    <source>
        <dbReference type="EMBL" id="GCL61174.1"/>
    </source>
</evidence>
<evidence type="ECO:0000256" key="3">
    <source>
        <dbReference type="ARBA" id="ARBA00022989"/>
    </source>
</evidence>
<evidence type="ECO:0000256" key="2">
    <source>
        <dbReference type="ARBA" id="ARBA00022692"/>
    </source>
</evidence>
<comment type="subcellular location">
    <subcellularLocation>
        <location evidence="1">Endomembrane system</location>
        <topology evidence="1">Multi-pass membrane protein</topology>
    </subcellularLocation>
</comment>
<evidence type="ECO:0000313" key="8">
    <source>
        <dbReference type="Proteomes" id="UP000301751"/>
    </source>
</evidence>
<dbReference type="GO" id="GO:0012505">
    <property type="term" value="C:endomembrane system"/>
    <property type="evidence" value="ECO:0007669"/>
    <property type="project" value="UniProtKB-SubCell"/>
</dbReference>
<sequence>MLARAKAWAGGLKRDVVAIWHAARDPRTPWLPRLLALLVAAYALSPIDLIPDFVPVLGYLDDLVLVPLGLLLVIRLLPADVLADARRQAALTLARPRSRAAAVAIVLLWLAAAALALWWWLRP</sequence>
<feature type="transmembrane region" description="Helical" evidence="5">
    <location>
        <begin position="30"/>
        <end position="50"/>
    </location>
</feature>
<dbReference type="Pfam" id="PF06803">
    <property type="entry name" value="DUF1232"/>
    <property type="match status" value="1"/>
</dbReference>
<reference evidence="8" key="1">
    <citation type="submission" date="2019-03" db="EMBL/GenBank/DDBJ databases">
        <title>Aquabacterium pictum sp.nov., the first bacteriochlorophyll a-containing freshwater bacterium in the genus Aquabacterium of the class Betaproteobacteria.</title>
        <authorList>
            <person name="Hirose S."/>
            <person name="Tank M."/>
            <person name="Hara E."/>
            <person name="Tamaki H."/>
            <person name="Takaichi S."/>
            <person name="Haruta S."/>
            <person name="Hanada S."/>
        </authorList>
    </citation>
    <scope>NUCLEOTIDE SEQUENCE [LARGE SCALE GENOMIC DNA]</scope>
    <source>
        <strain evidence="8">W35</strain>
    </source>
</reference>
<gene>
    <name evidence="7" type="ORF">AQPW35_02550</name>
</gene>
<accession>A0A480AHQ9</accession>
<feature type="domain" description="DUF1232" evidence="6">
    <location>
        <begin position="33"/>
        <end position="68"/>
    </location>
</feature>
<proteinExistence type="predicted"/>
<dbReference type="InterPro" id="IPR010652">
    <property type="entry name" value="DUF1232"/>
</dbReference>
<feature type="transmembrane region" description="Helical" evidence="5">
    <location>
        <begin position="56"/>
        <end position="77"/>
    </location>
</feature>
<evidence type="ECO:0000259" key="6">
    <source>
        <dbReference type="Pfam" id="PF06803"/>
    </source>
</evidence>
<organism evidence="7 8">
    <name type="scientific">Pseudaquabacterium pictum</name>
    <dbReference type="NCBI Taxonomy" id="2315236"/>
    <lineage>
        <taxon>Bacteria</taxon>
        <taxon>Pseudomonadati</taxon>
        <taxon>Pseudomonadota</taxon>
        <taxon>Betaproteobacteria</taxon>
        <taxon>Burkholderiales</taxon>
        <taxon>Sphaerotilaceae</taxon>
        <taxon>Pseudaquabacterium</taxon>
    </lineage>
</organism>